<evidence type="ECO:0000256" key="5">
    <source>
        <dbReference type="ARBA" id="ARBA00022840"/>
    </source>
</evidence>
<keyword evidence="13" id="KW-1185">Reference proteome</keyword>
<feature type="transmembrane region" description="Helical" evidence="9">
    <location>
        <begin position="35"/>
        <end position="59"/>
    </location>
</feature>
<feature type="transmembrane region" description="Helical" evidence="9">
    <location>
        <begin position="187"/>
        <end position="205"/>
    </location>
</feature>
<feature type="region of interest" description="Disordered" evidence="8">
    <location>
        <begin position="621"/>
        <end position="643"/>
    </location>
</feature>
<organism evidence="12 13">
    <name type="scientific">Tuber aestivum</name>
    <name type="common">summer truffle</name>
    <dbReference type="NCBI Taxonomy" id="59557"/>
    <lineage>
        <taxon>Eukaryota</taxon>
        <taxon>Fungi</taxon>
        <taxon>Dikarya</taxon>
        <taxon>Ascomycota</taxon>
        <taxon>Pezizomycotina</taxon>
        <taxon>Pezizomycetes</taxon>
        <taxon>Pezizales</taxon>
        <taxon>Tuberaceae</taxon>
        <taxon>Tuber</taxon>
    </lineage>
</organism>
<dbReference type="InterPro" id="IPR017871">
    <property type="entry name" value="ABC_transporter-like_CS"/>
</dbReference>
<gene>
    <name evidence="12" type="ORF">GSTUAT00008816001</name>
</gene>
<dbReference type="PROSITE" id="PS50893">
    <property type="entry name" value="ABC_TRANSPORTER_2"/>
    <property type="match status" value="2"/>
</dbReference>
<keyword evidence="4" id="KW-0547">Nucleotide-binding</keyword>
<feature type="domain" description="ABC transporter" evidence="10">
    <location>
        <begin position="1066"/>
        <end position="1304"/>
    </location>
</feature>
<dbReference type="EMBL" id="LN891252">
    <property type="protein sequence ID" value="CUS07101.1"/>
    <property type="molecule type" value="Genomic_DNA"/>
</dbReference>
<dbReference type="SUPFAM" id="SSF52540">
    <property type="entry name" value="P-loop containing nucleoside triphosphate hydrolases"/>
    <property type="match status" value="2"/>
</dbReference>
<feature type="domain" description="ABC transporter" evidence="10">
    <location>
        <begin position="366"/>
        <end position="605"/>
    </location>
</feature>
<feature type="transmembrane region" description="Helical" evidence="9">
    <location>
        <begin position="89"/>
        <end position="111"/>
    </location>
</feature>
<evidence type="ECO:0000259" key="10">
    <source>
        <dbReference type="PROSITE" id="PS50893"/>
    </source>
</evidence>
<proteinExistence type="predicted"/>
<feature type="transmembrane region" description="Helical" evidence="9">
    <location>
        <begin position="304"/>
        <end position="322"/>
    </location>
</feature>
<feature type="domain" description="ABC transmembrane type-1" evidence="11">
    <location>
        <begin position="730"/>
        <end position="969"/>
    </location>
</feature>
<evidence type="ECO:0000256" key="6">
    <source>
        <dbReference type="ARBA" id="ARBA00022989"/>
    </source>
</evidence>
<dbReference type="InterPro" id="IPR027417">
    <property type="entry name" value="P-loop_NTPase"/>
</dbReference>
<feature type="transmembrane region" description="Helical" evidence="9">
    <location>
        <begin position="872"/>
        <end position="891"/>
    </location>
</feature>
<dbReference type="PANTHER" id="PTHR43394:SF15">
    <property type="entry name" value="ALPHA-FACTOR-TRANSPORTING ATPASE"/>
    <property type="match status" value="1"/>
</dbReference>
<keyword evidence="5" id="KW-0067">ATP-binding</keyword>
<dbReference type="CDD" id="cd18577">
    <property type="entry name" value="ABC_6TM_Pgp_ABCB1_D1_like"/>
    <property type="match status" value="1"/>
</dbReference>
<evidence type="ECO:0000313" key="13">
    <source>
        <dbReference type="Proteomes" id="UP001412239"/>
    </source>
</evidence>
<dbReference type="InterPro" id="IPR011527">
    <property type="entry name" value="ABC1_TM_dom"/>
</dbReference>
<evidence type="ECO:0000256" key="9">
    <source>
        <dbReference type="SAM" id="Phobius"/>
    </source>
</evidence>
<protein>
    <submittedName>
        <fullName evidence="12">Uncharacterized protein</fullName>
    </submittedName>
</protein>
<dbReference type="PROSITE" id="PS00211">
    <property type="entry name" value="ABC_TRANSPORTER_1"/>
    <property type="match status" value="2"/>
</dbReference>
<accession>A0A292PJZ5</accession>
<dbReference type="CDD" id="cd18578">
    <property type="entry name" value="ABC_6TM_Pgp_ABCB1_D2_like"/>
    <property type="match status" value="1"/>
</dbReference>
<keyword evidence="7 9" id="KW-0472">Membrane</keyword>
<dbReference type="GO" id="GO:0005743">
    <property type="term" value="C:mitochondrial inner membrane"/>
    <property type="evidence" value="ECO:0007669"/>
    <property type="project" value="TreeGrafter"/>
</dbReference>
<feature type="transmembrane region" description="Helical" evidence="9">
    <location>
        <begin position="948"/>
        <end position="969"/>
    </location>
</feature>
<keyword evidence="6 9" id="KW-1133">Transmembrane helix</keyword>
<feature type="transmembrane region" description="Helical" evidence="9">
    <location>
        <begin position="727"/>
        <end position="750"/>
    </location>
</feature>
<dbReference type="GO" id="GO:0005524">
    <property type="term" value="F:ATP binding"/>
    <property type="evidence" value="ECO:0007669"/>
    <property type="project" value="UniProtKB-KW"/>
</dbReference>
<evidence type="ECO:0000256" key="3">
    <source>
        <dbReference type="ARBA" id="ARBA00022692"/>
    </source>
</evidence>
<feature type="domain" description="ABC transmembrane type-1" evidence="11">
    <location>
        <begin position="41"/>
        <end position="330"/>
    </location>
</feature>
<dbReference type="FunFam" id="3.40.50.300:FF:001471">
    <property type="entry name" value="P-loop containing nucleoside triphosphate hydrolase protein"/>
    <property type="match status" value="1"/>
</dbReference>
<feature type="transmembrane region" description="Helical" evidence="9">
    <location>
        <begin position="770"/>
        <end position="792"/>
    </location>
</feature>
<feature type="transmembrane region" description="Helical" evidence="9">
    <location>
        <begin position="845"/>
        <end position="866"/>
    </location>
</feature>
<evidence type="ECO:0000256" key="2">
    <source>
        <dbReference type="ARBA" id="ARBA00022448"/>
    </source>
</evidence>
<dbReference type="Pfam" id="PF00005">
    <property type="entry name" value="ABC_tran"/>
    <property type="match status" value="2"/>
</dbReference>
<dbReference type="GO" id="GO:0015421">
    <property type="term" value="F:ABC-type oligopeptide transporter activity"/>
    <property type="evidence" value="ECO:0007669"/>
    <property type="project" value="TreeGrafter"/>
</dbReference>
<dbReference type="Gene3D" id="3.40.50.300">
    <property type="entry name" value="P-loop containing nucleotide triphosphate hydrolases"/>
    <property type="match status" value="2"/>
</dbReference>
<keyword evidence="3 9" id="KW-0812">Transmembrane</keyword>
<name>A0A292PJZ5_9PEZI</name>
<evidence type="ECO:0000256" key="7">
    <source>
        <dbReference type="ARBA" id="ARBA00023136"/>
    </source>
</evidence>
<dbReference type="PANTHER" id="PTHR43394">
    <property type="entry name" value="ATP-DEPENDENT PERMEASE MDL1, MITOCHONDRIAL"/>
    <property type="match status" value="1"/>
</dbReference>
<feature type="transmembrane region" description="Helical" evidence="9">
    <location>
        <begin position="265"/>
        <end position="284"/>
    </location>
</feature>
<dbReference type="Pfam" id="PF00664">
    <property type="entry name" value="ABC_membrane"/>
    <property type="match status" value="2"/>
</dbReference>
<dbReference type="PROSITE" id="PS50929">
    <property type="entry name" value="ABC_TM1F"/>
    <property type="match status" value="2"/>
</dbReference>
<dbReference type="InterPro" id="IPR039421">
    <property type="entry name" value="Type_1_exporter"/>
</dbReference>
<comment type="subcellular location">
    <subcellularLocation>
        <location evidence="1">Membrane</location>
        <topology evidence="1">Multi-pass membrane protein</topology>
    </subcellularLocation>
</comment>
<evidence type="ECO:0000259" key="11">
    <source>
        <dbReference type="PROSITE" id="PS50929"/>
    </source>
</evidence>
<dbReference type="InterPro" id="IPR003593">
    <property type="entry name" value="AAA+_ATPase"/>
</dbReference>
<feature type="transmembrane region" description="Helical" evidence="9">
    <location>
        <begin position="163"/>
        <end position="181"/>
    </location>
</feature>
<evidence type="ECO:0000256" key="1">
    <source>
        <dbReference type="ARBA" id="ARBA00004141"/>
    </source>
</evidence>
<evidence type="ECO:0000313" key="12">
    <source>
        <dbReference type="EMBL" id="CUS07101.1"/>
    </source>
</evidence>
<dbReference type="SMART" id="SM00382">
    <property type="entry name" value="AAA"/>
    <property type="match status" value="2"/>
</dbReference>
<dbReference type="InterPro" id="IPR036640">
    <property type="entry name" value="ABC1_TM_sf"/>
</dbReference>
<keyword evidence="2" id="KW-0813">Transport</keyword>
<dbReference type="Proteomes" id="UP001412239">
    <property type="component" value="Unassembled WGS sequence"/>
</dbReference>
<dbReference type="FunFam" id="3.40.50.300:FF:000604">
    <property type="entry name" value="ABC transporter B family member 28"/>
    <property type="match status" value="1"/>
</dbReference>
<dbReference type="Gene3D" id="1.20.1560.10">
    <property type="entry name" value="ABC transporter type 1, transmembrane domain"/>
    <property type="match status" value="2"/>
</dbReference>
<reference evidence="12" key="1">
    <citation type="submission" date="2015-10" db="EMBL/GenBank/DDBJ databases">
        <authorList>
            <person name="Regsiter A."/>
            <person name="william w."/>
        </authorList>
    </citation>
    <scope>NUCLEOTIDE SEQUENCE</scope>
    <source>
        <strain evidence="12">Montdore</strain>
    </source>
</reference>
<dbReference type="InterPro" id="IPR003439">
    <property type="entry name" value="ABC_transporter-like_ATP-bd"/>
</dbReference>
<evidence type="ECO:0000256" key="4">
    <source>
        <dbReference type="ARBA" id="ARBA00022741"/>
    </source>
</evidence>
<dbReference type="GO" id="GO:0090374">
    <property type="term" value="P:oligopeptide export from mitochondrion"/>
    <property type="evidence" value="ECO:0007669"/>
    <property type="project" value="TreeGrafter"/>
</dbReference>
<sequence length="1319" mass="144127">MEAGQPAEDASARADRLAKPNSWPSLFGFTRKRNFVALIPALFFSIASGLVIPLMSLLMGRIFSSFAEYSSDKIDSKELLVSVSRYTNYLLLLGGAGWFVSGSFFTLWLVFGELQARVAREELFQGIVGKDMEWFDTGKGIAGLVSGCQTQINELKSAVSEPLGFTVQASVIASVSLGIALYHSWSLTLVILSGAPIALIILSFLSNRIEPFIETQNIHISSSANTVSNSYTAIETVKAFNAQGLELRNFSIALEKAARAYRSQASLVALQIGCIRFITFAMFVQGFWYGGVLVRKGGADAGEVMTTFWSCLMATQSFEMILPQMMLLQKGMAAGSSLKGLVNQVRGGGMPLQTGNIIPDTLDGEIRFTNVSFAYPSRPSQLALNSVDFSIPAHETTFIIGRSGSGKSTVGSLLLRLYEPLSGEITIDGLPLDSLNQAWLRGNITVIQQQNTLFNETIFRNIAFGRKDYWNVTEDRIRDACGMAILEDTISELPLGYYTPAGVDGKQLSGGQRQRVALARAILRDTEILVLDEATSNLDYKTRSSVMDSIHEWRKGKTTIIITHDITQIKPENFVYILEDGRPVQSGARSSLEGKHGPFRSFLKASYRESDIEKEGLGDILLPDTESGAYDKGGESPPEANGAQEDIVEISNDIELTEISTFRSTRARKRSSSSARKTLLPKPEASLQGSLSLLELSRRFRKVGRMKPSLCQILGTVWPSLTLGYRVLLVFGFIAAMFHGISTPLFAFSLARLLLSFFNTASPPSESRNWSLLVLAIATLDGISSYAMYYLLESCGQTWIDYVRVRAFSRILCQPLTWFDGHNVSSITEHLGKDAEEMRNLLGRFAGYAFVAAVMMVFGVTCSFLQSWKLTLVGLAIAPVMYGVTRGFSWVSGKWEERGNNASSRIGIIFEETVSNVRTVRALSLEEYFRGKLLRATRAAMGIGIQRALYAGIGFGLTDSTILFATGMICPSLQTSQLTSLALIFYSGARLISKGLYNLEETLTVFTLLLFCLANVNAIIGSTNLPVPQVNNSKDTATRVLCLTTLPFGSYDELNGTRAPDFTGPLSFRDVTFAYPSRPNIPVIYKLDLTMRPGECVAIVGHSGSGKSTLLSLLQRFYLPLHGTIFLSGDPLSSLDLSALRSHISLVPQSPILFDTTIHENITYGGSYSRSEVESAARSAGIHEFIDGLSDGYNTYLTNGGSTLSGGQAQRIAIARALVRSCSLLIFDECTSSLDAESARVVHGSIRRLVEGERKMTIVIITHSKEMMRCADRIVVMSKGGIVEDGRFEELSERGGELNRLLAKGGFGSEDRGGGLDSV</sequence>
<dbReference type="GO" id="GO:0016887">
    <property type="term" value="F:ATP hydrolysis activity"/>
    <property type="evidence" value="ECO:0007669"/>
    <property type="project" value="InterPro"/>
</dbReference>
<evidence type="ECO:0000256" key="8">
    <source>
        <dbReference type="SAM" id="MobiDB-lite"/>
    </source>
</evidence>
<dbReference type="SUPFAM" id="SSF90123">
    <property type="entry name" value="ABC transporter transmembrane region"/>
    <property type="match status" value="2"/>
</dbReference>